<evidence type="ECO:0000259" key="16">
    <source>
        <dbReference type="SMART" id="SM00235"/>
    </source>
</evidence>
<evidence type="ECO:0000256" key="1">
    <source>
        <dbReference type="ARBA" id="ARBA00010370"/>
    </source>
</evidence>
<dbReference type="PANTHER" id="PTHR10201:SF287">
    <property type="entry name" value="MATRIX METALLOPEPTIDASE 25B-RELATED"/>
    <property type="match status" value="1"/>
</dbReference>
<dbReference type="Gene3D" id="3.40.390.10">
    <property type="entry name" value="Collagenase (Catalytic Domain)"/>
    <property type="match status" value="1"/>
</dbReference>
<dbReference type="GO" id="GO:0005615">
    <property type="term" value="C:extracellular space"/>
    <property type="evidence" value="ECO:0007669"/>
    <property type="project" value="TreeGrafter"/>
</dbReference>
<proteinExistence type="inferred from homology"/>
<evidence type="ECO:0000256" key="10">
    <source>
        <dbReference type="PIRSR" id="PIRSR621190-1"/>
    </source>
</evidence>
<dbReference type="Ensembl" id="ENSSFOT00015033926.2">
    <property type="protein sequence ID" value="ENSSFOP00015033549.1"/>
    <property type="gene ID" value="ENSSFOG00015021407.2"/>
</dbReference>
<feature type="signal peptide" evidence="15">
    <location>
        <begin position="1"/>
        <end position="22"/>
    </location>
</feature>
<dbReference type="Pfam" id="PF01471">
    <property type="entry name" value="PG_binding_1"/>
    <property type="match status" value="1"/>
</dbReference>
<dbReference type="GO" id="GO:0006508">
    <property type="term" value="P:proteolysis"/>
    <property type="evidence" value="ECO:0007669"/>
    <property type="project" value="UniProtKB-KW"/>
</dbReference>
<dbReference type="InterPro" id="IPR021190">
    <property type="entry name" value="Pept_M10A"/>
</dbReference>
<evidence type="ECO:0000256" key="14">
    <source>
        <dbReference type="SAM" id="MobiDB-lite"/>
    </source>
</evidence>
<keyword evidence="18" id="KW-1185">Reference proteome</keyword>
<dbReference type="SMART" id="SM00235">
    <property type="entry name" value="ZnMc"/>
    <property type="match status" value="1"/>
</dbReference>
<evidence type="ECO:0000313" key="18">
    <source>
        <dbReference type="Proteomes" id="UP000694397"/>
    </source>
</evidence>
<keyword evidence="7 11" id="KW-0106">Calcium</keyword>
<dbReference type="GO" id="GO:0004222">
    <property type="term" value="F:metalloendopeptidase activity"/>
    <property type="evidence" value="ECO:0007669"/>
    <property type="project" value="InterPro"/>
</dbReference>
<feature type="binding site" evidence="11">
    <location>
        <position position="176"/>
    </location>
    <ligand>
        <name>Ca(2+)</name>
        <dbReference type="ChEBI" id="CHEBI:29108"/>
        <label>2</label>
    </ligand>
</feature>
<evidence type="ECO:0000256" key="11">
    <source>
        <dbReference type="PIRSR" id="PIRSR621190-2"/>
    </source>
</evidence>
<gene>
    <name evidence="17" type="primary">LOC108925133</name>
</gene>
<feature type="modified residue" description="Phosphotyrosine; by PKDCC" evidence="12">
    <location>
        <position position="412"/>
    </location>
</feature>
<dbReference type="FunFam" id="2.110.10.10:FF:000018">
    <property type="entry name" value="Matrix metallopeptidase 25b"/>
    <property type="match status" value="1"/>
</dbReference>
<keyword evidence="9" id="KW-0865">Zymogen</keyword>
<dbReference type="PANTHER" id="PTHR10201">
    <property type="entry name" value="MATRIX METALLOPROTEINASE"/>
    <property type="match status" value="1"/>
</dbReference>
<dbReference type="CDD" id="cd00094">
    <property type="entry name" value="HX"/>
    <property type="match status" value="1"/>
</dbReference>
<feature type="binding site" evidence="11">
    <location>
        <position position="194"/>
    </location>
    <ligand>
        <name>Ca(2+)</name>
        <dbReference type="ChEBI" id="CHEBI:29108"/>
        <label>3</label>
    </ligand>
</feature>
<feature type="binding site" evidence="11">
    <location>
        <position position="219"/>
    </location>
    <ligand>
        <name>Ca(2+)</name>
        <dbReference type="ChEBI" id="CHEBI:29108"/>
        <label>1</label>
    </ligand>
</feature>
<dbReference type="Proteomes" id="UP000694397">
    <property type="component" value="Chromosome 20"/>
</dbReference>
<dbReference type="InterPro" id="IPR033739">
    <property type="entry name" value="M10A_MMP"/>
</dbReference>
<dbReference type="PRINTS" id="PR00138">
    <property type="entry name" value="MATRIXIN"/>
</dbReference>
<feature type="domain" description="Peptidase metallopeptidase" evidence="16">
    <location>
        <begin position="114"/>
        <end position="288"/>
    </location>
</feature>
<feature type="compositionally biased region" description="Pro residues" evidence="14">
    <location>
        <begin position="297"/>
        <end position="315"/>
    </location>
</feature>
<dbReference type="SUPFAM" id="SSF55486">
    <property type="entry name" value="Metalloproteases ('zincins'), catalytic domain"/>
    <property type="match status" value="1"/>
</dbReference>
<evidence type="ECO:0000256" key="7">
    <source>
        <dbReference type="ARBA" id="ARBA00022837"/>
    </source>
</evidence>
<keyword evidence="4" id="KW-0677">Repeat</keyword>
<dbReference type="InterPro" id="IPR000585">
    <property type="entry name" value="Hemopexin-like_dom"/>
</dbReference>
<feature type="binding site" evidence="11">
    <location>
        <position position="186"/>
    </location>
    <ligand>
        <name>Zn(2+)</name>
        <dbReference type="ChEBI" id="CHEBI:29105"/>
        <label>1</label>
    </ligand>
</feature>
<evidence type="ECO:0000256" key="8">
    <source>
        <dbReference type="ARBA" id="ARBA00023049"/>
    </source>
</evidence>
<keyword evidence="6 11" id="KW-0862">Zinc</keyword>
<organism evidence="17 18">
    <name type="scientific">Scleropages formosus</name>
    <name type="common">Asian bonytongue</name>
    <name type="synonym">Osteoglossum formosum</name>
    <dbReference type="NCBI Taxonomy" id="113540"/>
    <lineage>
        <taxon>Eukaryota</taxon>
        <taxon>Metazoa</taxon>
        <taxon>Chordata</taxon>
        <taxon>Craniata</taxon>
        <taxon>Vertebrata</taxon>
        <taxon>Euteleostomi</taxon>
        <taxon>Actinopterygii</taxon>
        <taxon>Neopterygii</taxon>
        <taxon>Teleostei</taxon>
        <taxon>Osteoglossocephala</taxon>
        <taxon>Osteoglossomorpha</taxon>
        <taxon>Osteoglossiformes</taxon>
        <taxon>Osteoglossidae</taxon>
        <taxon>Scleropages</taxon>
    </lineage>
</organism>
<dbReference type="Pfam" id="PF00045">
    <property type="entry name" value="Hemopexin"/>
    <property type="match status" value="3"/>
</dbReference>
<feature type="binding site" evidence="11">
    <location>
        <position position="250"/>
    </location>
    <ligand>
        <name>Zn(2+)</name>
        <dbReference type="ChEBI" id="CHEBI:29105"/>
        <label>2</label>
        <note>catalytic</note>
    </ligand>
</feature>
<evidence type="ECO:0000256" key="6">
    <source>
        <dbReference type="ARBA" id="ARBA00022833"/>
    </source>
</evidence>
<dbReference type="InterPro" id="IPR018487">
    <property type="entry name" value="Hemopexin-like_repeat"/>
</dbReference>
<evidence type="ECO:0000256" key="4">
    <source>
        <dbReference type="ARBA" id="ARBA00022737"/>
    </source>
</evidence>
<comment type="cofactor">
    <cofactor evidence="11">
        <name>Ca(2+)</name>
        <dbReference type="ChEBI" id="CHEBI:29108"/>
    </cofactor>
    <text evidence="11">Can bind about 5 Ca(2+) ions per subunit.</text>
</comment>
<feature type="region of interest" description="Disordered" evidence="14">
    <location>
        <begin position="290"/>
        <end position="327"/>
    </location>
</feature>
<dbReference type="Gene3D" id="2.110.10.10">
    <property type="entry name" value="Hemopexin-like domain"/>
    <property type="match status" value="1"/>
</dbReference>
<dbReference type="GO" id="GO:0030198">
    <property type="term" value="P:extracellular matrix organization"/>
    <property type="evidence" value="ECO:0007669"/>
    <property type="project" value="TreeGrafter"/>
</dbReference>
<feature type="binding site" evidence="11">
    <location>
        <position position="218"/>
    </location>
    <ligand>
        <name>Ca(2+)</name>
        <dbReference type="ChEBI" id="CHEBI:29108"/>
        <label>3</label>
    </ligand>
</feature>
<evidence type="ECO:0000256" key="12">
    <source>
        <dbReference type="PIRSR" id="PIRSR621190-4"/>
    </source>
</evidence>
<name>A0A8C9SDE9_SCLFO</name>
<feature type="binding site" evidence="11">
    <location>
        <position position="201"/>
    </location>
    <ligand>
        <name>Zn(2+)</name>
        <dbReference type="ChEBI" id="CHEBI:29105"/>
        <label>1</label>
    </ligand>
</feature>
<dbReference type="CDD" id="cd04278">
    <property type="entry name" value="ZnMc_MMP"/>
    <property type="match status" value="1"/>
</dbReference>
<feature type="chain" id="PRO_5034343177" evidence="15">
    <location>
        <begin position="23"/>
        <end position="592"/>
    </location>
</feature>
<feature type="repeat" description="Hemopexin" evidence="13">
    <location>
        <begin position="378"/>
        <end position="423"/>
    </location>
</feature>
<dbReference type="InterPro" id="IPR024079">
    <property type="entry name" value="MetalloPept_cat_dom_sf"/>
</dbReference>
<dbReference type="SUPFAM" id="SSF47090">
    <property type="entry name" value="PGBD-like"/>
    <property type="match status" value="1"/>
</dbReference>
<feature type="repeat" description="Hemopexin" evidence="13">
    <location>
        <begin position="429"/>
        <end position="481"/>
    </location>
</feature>
<evidence type="ECO:0000256" key="13">
    <source>
        <dbReference type="PROSITE-ProRule" id="PRU01011"/>
    </source>
</evidence>
<evidence type="ECO:0000256" key="2">
    <source>
        <dbReference type="ARBA" id="ARBA00022670"/>
    </source>
</evidence>
<feature type="binding site" evidence="11">
    <location>
        <position position="216"/>
    </location>
    <ligand>
        <name>Zn(2+)</name>
        <dbReference type="ChEBI" id="CHEBI:29105"/>
        <label>1</label>
    </ligand>
</feature>
<feature type="binding site" evidence="11">
    <location>
        <position position="240"/>
    </location>
    <ligand>
        <name>Zn(2+)</name>
        <dbReference type="ChEBI" id="CHEBI:29105"/>
        <label>2</label>
        <note>catalytic</note>
    </ligand>
</feature>
<dbReference type="FunFam" id="3.40.390.10:FF:000070">
    <property type="entry name" value="Matrix metallopeptidase 25b"/>
    <property type="match status" value="1"/>
</dbReference>
<keyword evidence="8" id="KW-0482">Metalloprotease</keyword>
<reference evidence="17" key="2">
    <citation type="submission" date="2025-08" db="UniProtKB">
        <authorList>
            <consortium name="Ensembl"/>
        </authorList>
    </citation>
    <scope>IDENTIFICATION</scope>
</reference>
<dbReference type="InterPro" id="IPR001818">
    <property type="entry name" value="Pept_M10_metallopeptidase"/>
</dbReference>
<comment type="cofactor">
    <cofactor evidence="11">
        <name>Zn(2+)</name>
        <dbReference type="ChEBI" id="CHEBI:29105"/>
    </cofactor>
    <text evidence="11">Binds 2 Zn(2+) ions per subunit.</text>
</comment>
<dbReference type="InterPro" id="IPR036365">
    <property type="entry name" value="PGBD-like_sf"/>
</dbReference>
<dbReference type="InterPro" id="IPR002477">
    <property type="entry name" value="Peptidoglycan-bd-like"/>
</dbReference>
<accession>A0A8C9SDE9</accession>
<dbReference type="OrthoDB" id="406838at2759"/>
<feature type="binding site" evidence="11">
    <location>
        <position position="193"/>
    </location>
    <ligand>
        <name>Ca(2+)</name>
        <dbReference type="ChEBI" id="CHEBI:29108"/>
        <label>3</label>
    </ligand>
</feature>
<dbReference type="GO" id="GO:0008270">
    <property type="term" value="F:zinc ion binding"/>
    <property type="evidence" value="ECO:0007669"/>
    <property type="project" value="InterPro"/>
</dbReference>
<feature type="binding site" evidence="11">
    <location>
        <position position="221"/>
    </location>
    <ligand>
        <name>Ca(2+)</name>
        <dbReference type="ChEBI" id="CHEBI:29108"/>
        <label>3</label>
    </ligand>
</feature>
<sequence>MLSMGGRAVVVALLSMSVCVLCAPADQYSRGVDWLSRYGYLQPPDRHIGRLQTKQGIERALREMQKFAGLKETGILDEDTLRLMSTPRCSLPDIVRAEDMLKKRRKRRKRYTLSGSRWQKNEITWSLHSYPSHLSSLSKEGVPSILTYALKAWSDVTPLNFRLLSHNDRGGTEHGDIRVSFASRFHEDGYPFDGRGGTLAHAFFPTSDNDIAGDTHFDDDEAWSYGGDSSTTDLFTVAVHEFGHALGLSHSSSDPSIMRPYYQGPVGDINRYTLPKDDILGIQMLYGKRMDQNTPHPGAPPTPRIPLLPSPPPSKPTQQPDSSLPDRCKGGFDAVANIRGEVFFFKGPYFWRIQRSGSLVSLAPALIQNFWMGLPEGTKKIDAVYERSDSHIVFFIGNQYWVFQDTVSLPGYPRPLSELGMRASDGTEVERVDAVFVWGHNGKTYLFSKGQFWRFTEEEKIFRKNPDDGYPHDAALWKGVPCDPDDIISWRNGEKMENFHCHNTIFTYLAHSSPKQLTVIYPFIELDNFQWNNSRLVCCSRVLQQKVGFKPITSSDALTTLEPAYNMSTNSICVQMYTIVLLTSRVCKSERQ</sequence>
<feature type="binding site" evidence="11">
    <location>
        <position position="221"/>
    </location>
    <ligand>
        <name>Ca(2+)</name>
        <dbReference type="ChEBI" id="CHEBI:29108"/>
        <label>1</label>
    </ligand>
</feature>
<protein>
    <submittedName>
        <fullName evidence="17">Matrix metalloproteinase-25-like</fullName>
    </submittedName>
</protein>
<evidence type="ECO:0000313" key="17">
    <source>
        <dbReference type="Ensembl" id="ENSSFOP00015033549.1"/>
    </source>
</evidence>
<feature type="binding site" evidence="11">
    <location>
        <position position="382"/>
    </location>
    <ligand>
        <name>Ca(2+)</name>
        <dbReference type="ChEBI" id="CHEBI:29108"/>
        <label>4</label>
    </ligand>
</feature>
<dbReference type="InterPro" id="IPR006026">
    <property type="entry name" value="Peptidase_Metallo"/>
</dbReference>
<dbReference type="SUPFAM" id="SSF50923">
    <property type="entry name" value="Hemopexin-like domain"/>
    <property type="match status" value="1"/>
</dbReference>
<feature type="binding site" evidence="11">
    <location>
        <position position="244"/>
    </location>
    <ligand>
        <name>Zn(2+)</name>
        <dbReference type="ChEBI" id="CHEBI:29105"/>
        <label>2</label>
        <note>catalytic</note>
    </ligand>
</feature>
<dbReference type="GO" id="GO:0030574">
    <property type="term" value="P:collagen catabolic process"/>
    <property type="evidence" value="ECO:0007669"/>
    <property type="project" value="TreeGrafter"/>
</dbReference>
<evidence type="ECO:0000256" key="15">
    <source>
        <dbReference type="SAM" id="SignalP"/>
    </source>
</evidence>
<dbReference type="AlphaFoldDB" id="A0A8C9SDE9"/>
<reference evidence="17" key="3">
    <citation type="submission" date="2025-09" db="UniProtKB">
        <authorList>
            <consortium name="Ensembl"/>
        </authorList>
    </citation>
    <scope>IDENTIFICATION</scope>
</reference>
<dbReference type="InterPro" id="IPR036375">
    <property type="entry name" value="Hemopexin-like_dom_sf"/>
</dbReference>
<comment type="similarity">
    <text evidence="1">Belongs to the peptidase M10A family.</text>
</comment>
<feature type="binding site" evidence="11">
    <location>
        <position position="258"/>
    </location>
    <ligand>
        <name>Zn(2+)</name>
        <dbReference type="ChEBI" id="CHEBI:29105"/>
        <label>2</label>
        <note>catalytic</note>
    </ligand>
</feature>
<evidence type="ECO:0000256" key="5">
    <source>
        <dbReference type="ARBA" id="ARBA00022801"/>
    </source>
</evidence>
<feature type="active site" evidence="10">
    <location>
        <position position="241"/>
    </location>
</feature>
<feature type="repeat" description="Hemopexin" evidence="13">
    <location>
        <begin position="329"/>
        <end position="374"/>
    </location>
</feature>
<dbReference type="GeneTree" id="ENSGT00940000165867"/>
<evidence type="ECO:0000256" key="3">
    <source>
        <dbReference type="ARBA" id="ARBA00022723"/>
    </source>
</evidence>
<feature type="binding site" evidence="11">
    <location>
        <position position="214"/>
    </location>
    <ligand>
        <name>Ca(2+)</name>
        <dbReference type="ChEBI" id="CHEBI:29108"/>
        <label>2</label>
    </ligand>
</feature>
<reference evidence="17 18" key="1">
    <citation type="submission" date="2019-04" db="EMBL/GenBank/DDBJ databases">
        <authorList>
            <consortium name="Wellcome Sanger Institute Data Sharing"/>
        </authorList>
    </citation>
    <scope>NUCLEOTIDE SEQUENCE [LARGE SCALE GENOMIC DNA]</scope>
</reference>
<feature type="binding site" evidence="11">
    <location>
        <position position="333"/>
    </location>
    <ligand>
        <name>Ca(2+)</name>
        <dbReference type="ChEBI" id="CHEBI:29108"/>
        <label>4</label>
    </ligand>
</feature>
<dbReference type="PROSITE" id="PS51642">
    <property type="entry name" value="HEMOPEXIN_2"/>
    <property type="match status" value="3"/>
</dbReference>
<keyword evidence="3 11" id="KW-0479">Metal-binding</keyword>
<dbReference type="GO" id="GO:0031012">
    <property type="term" value="C:extracellular matrix"/>
    <property type="evidence" value="ECO:0007669"/>
    <property type="project" value="InterPro"/>
</dbReference>
<evidence type="ECO:0000256" key="9">
    <source>
        <dbReference type="ARBA" id="ARBA00023145"/>
    </source>
</evidence>
<dbReference type="SMART" id="SM00120">
    <property type="entry name" value="HX"/>
    <property type="match status" value="3"/>
</dbReference>
<feature type="binding site" description="in inhibited form" evidence="11">
    <location>
        <position position="89"/>
    </location>
    <ligand>
        <name>Zn(2+)</name>
        <dbReference type="ChEBI" id="CHEBI:29105"/>
        <label>2</label>
        <note>catalytic</note>
    </ligand>
</feature>
<keyword evidence="2" id="KW-0645">Protease</keyword>
<feature type="binding site" evidence="11">
    <location>
        <position position="188"/>
    </location>
    <ligand>
        <name>Zn(2+)</name>
        <dbReference type="ChEBI" id="CHEBI:29105"/>
        <label>1</label>
    </ligand>
</feature>
<keyword evidence="15" id="KW-0732">Signal</keyword>
<dbReference type="Pfam" id="PF00413">
    <property type="entry name" value="Peptidase_M10"/>
    <property type="match status" value="1"/>
</dbReference>
<keyword evidence="5" id="KW-0378">Hydrolase</keyword>